<sequence>MAQEKVVTYVLFSTIYKIGNATNDILFGIRLSPNDGFENERLSVMRIKEKIYHTTALNNGDR</sequence>
<keyword evidence="2" id="KW-1185">Reference proteome</keyword>
<accession>A0ABQ1TEX2</accession>
<reference evidence="2" key="1">
    <citation type="journal article" date="2019" name="Int. J. Syst. Evol. Microbiol.">
        <title>The Global Catalogue of Microorganisms (GCM) 10K type strain sequencing project: providing services to taxonomists for standard genome sequencing and annotation.</title>
        <authorList>
            <consortium name="The Broad Institute Genomics Platform"/>
            <consortium name="The Broad Institute Genome Sequencing Center for Infectious Disease"/>
            <person name="Wu L."/>
            <person name="Ma J."/>
        </authorList>
    </citation>
    <scope>NUCLEOTIDE SEQUENCE [LARGE SCALE GENOMIC DNA]</scope>
    <source>
        <strain evidence="2">CGMCC 1.16033</strain>
    </source>
</reference>
<dbReference type="EMBL" id="BMKO01000014">
    <property type="protein sequence ID" value="GGE93078.1"/>
    <property type="molecule type" value="Genomic_DNA"/>
</dbReference>
<evidence type="ECO:0000313" key="1">
    <source>
        <dbReference type="EMBL" id="GGE93078.1"/>
    </source>
</evidence>
<evidence type="ECO:0000313" key="2">
    <source>
        <dbReference type="Proteomes" id="UP000606498"/>
    </source>
</evidence>
<proteinExistence type="predicted"/>
<protein>
    <submittedName>
        <fullName evidence="1">Uncharacterized protein</fullName>
    </submittedName>
</protein>
<dbReference type="Proteomes" id="UP000606498">
    <property type="component" value="Unassembled WGS sequence"/>
</dbReference>
<comment type="caution">
    <text evidence="1">The sequence shown here is derived from an EMBL/GenBank/DDBJ whole genome shotgun (WGS) entry which is preliminary data.</text>
</comment>
<gene>
    <name evidence="1" type="ORF">GCM10011520_36840</name>
</gene>
<organism evidence="1 2">
    <name type="scientific">Shewanella carassii</name>
    <dbReference type="NCBI Taxonomy" id="1987584"/>
    <lineage>
        <taxon>Bacteria</taxon>
        <taxon>Pseudomonadati</taxon>
        <taxon>Pseudomonadota</taxon>
        <taxon>Gammaproteobacteria</taxon>
        <taxon>Alteromonadales</taxon>
        <taxon>Shewanellaceae</taxon>
        <taxon>Shewanella</taxon>
    </lineage>
</organism>
<name>A0ABQ1TEX2_9GAMM</name>